<evidence type="ECO:0000313" key="2">
    <source>
        <dbReference type="EMBL" id="NAZ17050.1"/>
    </source>
</evidence>
<dbReference type="SUPFAM" id="SSF63829">
    <property type="entry name" value="Calcium-dependent phosphotriesterase"/>
    <property type="match status" value="1"/>
</dbReference>
<evidence type="ECO:0000313" key="3">
    <source>
        <dbReference type="Proteomes" id="UP000477543"/>
    </source>
</evidence>
<organism evidence="2 3">
    <name type="scientific">Glutamicibacter soli</name>
    <dbReference type="NCBI Taxonomy" id="453836"/>
    <lineage>
        <taxon>Bacteria</taxon>
        <taxon>Bacillati</taxon>
        <taxon>Actinomycetota</taxon>
        <taxon>Actinomycetes</taxon>
        <taxon>Micrococcales</taxon>
        <taxon>Micrococcaceae</taxon>
        <taxon>Glutamicibacter</taxon>
    </lineage>
</organism>
<evidence type="ECO:0000256" key="1">
    <source>
        <dbReference type="SAM" id="MobiDB-lite"/>
    </source>
</evidence>
<proteinExistence type="predicted"/>
<dbReference type="EMBL" id="WYDN01000012">
    <property type="protein sequence ID" value="NAZ17050.1"/>
    <property type="molecule type" value="Genomic_DNA"/>
</dbReference>
<gene>
    <name evidence="2" type="ORF">GT020_13390</name>
</gene>
<accession>A0A6L9G9F8</accession>
<name>A0A6L9G9F8_9MICC</name>
<comment type="caution">
    <text evidence="2">The sequence shown here is derived from an EMBL/GenBank/DDBJ whole genome shotgun (WGS) entry which is preliminary data.</text>
</comment>
<dbReference type="AlphaFoldDB" id="A0A6L9G9F8"/>
<sequence>MTAVTLASLTGCVVSTDLPPPAESVTDARHPDDSLHGTVQGAQESTEAPLHVVAVDAMGHASMSDLLDGAESRLETLGVPTALASDGRYVFASTRDGLSIIDSGMWSWAHGDHFHYYRAAPRSVGTLQGGAQATVTGSALSTAGGTGVFFRDTGKAVLLDNAELAEGRLKPIFELDAGVHNGLVAPLGEGALVTVAGDNGTSSALQFIGASGQPVPGTETECEDASGSAVTPAGLVIGCAGGALVATMDEASGEAPHYQRIAYPKGTKAEDRAKRFDGRKGRTSIAAVAGDHGAWVLDVREGTWRRILADVPLLKVSAVDDKEGHVVAVDTSGRIHVQKLNGNDRPGVSKPLLAETLEDQESLAGVQLVTDQQRAYVNDPAAGTVYEIAFADGARIARKIDTAAKPVFMAVTGR</sequence>
<dbReference type="Proteomes" id="UP000477543">
    <property type="component" value="Unassembled WGS sequence"/>
</dbReference>
<feature type="compositionally biased region" description="Basic and acidic residues" evidence="1">
    <location>
        <begin position="26"/>
        <end position="35"/>
    </location>
</feature>
<reference evidence="2 3" key="1">
    <citation type="submission" date="2020-01" db="EMBL/GenBank/DDBJ databases">
        <title>Glutamicibacter soli M275.</title>
        <authorList>
            <person name="Meng X."/>
        </authorList>
    </citation>
    <scope>NUCLEOTIDE SEQUENCE [LARGE SCALE GENOMIC DNA]</scope>
    <source>
        <strain evidence="2 3">M275</strain>
    </source>
</reference>
<feature type="region of interest" description="Disordered" evidence="1">
    <location>
        <begin position="17"/>
        <end position="43"/>
    </location>
</feature>
<protein>
    <submittedName>
        <fullName evidence="2">ABC transporter</fullName>
    </submittedName>
</protein>